<accession>A0A2J6X8P0</accession>
<feature type="transmembrane region" description="Helical" evidence="7">
    <location>
        <begin position="50"/>
        <end position="68"/>
    </location>
</feature>
<keyword evidence="6 7" id="KW-0472">Membrane</keyword>
<feature type="transmembrane region" description="Helical" evidence="7">
    <location>
        <begin position="169"/>
        <end position="190"/>
    </location>
</feature>
<feature type="domain" description="Major facilitator superfamily (MFS) profile" evidence="8">
    <location>
        <begin position="16"/>
        <end position="516"/>
    </location>
</feature>
<dbReference type="GO" id="GO:0005886">
    <property type="term" value="C:plasma membrane"/>
    <property type="evidence" value="ECO:0007669"/>
    <property type="project" value="UniProtKB-SubCell"/>
</dbReference>
<evidence type="ECO:0000259" key="8">
    <source>
        <dbReference type="PROSITE" id="PS50850"/>
    </source>
</evidence>
<organism evidence="9 10">
    <name type="scientific">Caldisericum exile</name>
    <dbReference type="NCBI Taxonomy" id="693075"/>
    <lineage>
        <taxon>Bacteria</taxon>
        <taxon>Pseudomonadati</taxon>
        <taxon>Caldisericota/Cryosericota group</taxon>
        <taxon>Caldisericota</taxon>
        <taxon>Caldisericia</taxon>
        <taxon>Caldisericales</taxon>
        <taxon>Caldisericaceae</taxon>
        <taxon>Caldisericum</taxon>
    </lineage>
</organism>
<dbReference type="Pfam" id="PF07690">
    <property type="entry name" value="MFS_1"/>
    <property type="match status" value="1"/>
</dbReference>
<dbReference type="InterPro" id="IPR020846">
    <property type="entry name" value="MFS_dom"/>
</dbReference>
<evidence type="ECO:0000313" key="10">
    <source>
        <dbReference type="Proteomes" id="UP000236910"/>
    </source>
</evidence>
<feature type="transmembrane region" description="Helical" evidence="7">
    <location>
        <begin position="12"/>
        <end position="30"/>
    </location>
</feature>
<evidence type="ECO:0000256" key="7">
    <source>
        <dbReference type="SAM" id="Phobius"/>
    </source>
</evidence>
<gene>
    <name evidence="9" type="ORF">C0175_01465</name>
</gene>
<evidence type="ECO:0000256" key="3">
    <source>
        <dbReference type="ARBA" id="ARBA00022475"/>
    </source>
</evidence>
<evidence type="ECO:0000256" key="2">
    <source>
        <dbReference type="ARBA" id="ARBA00022448"/>
    </source>
</evidence>
<feature type="transmembrane region" description="Helical" evidence="7">
    <location>
        <begin position="363"/>
        <end position="384"/>
    </location>
</feature>
<dbReference type="Gene3D" id="1.20.1720.10">
    <property type="entry name" value="Multidrug resistance protein D"/>
    <property type="match status" value="1"/>
</dbReference>
<feature type="transmembrane region" description="Helical" evidence="7">
    <location>
        <begin position="104"/>
        <end position="127"/>
    </location>
</feature>
<feature type="transmembrane region" description="Helical" evidence="7">
    <location>
        <begin position="236"/>
        <end position="252"/>
    </location>
</feature>
<dbReference type="Proteomes" id="UP000236910">
    <property type="component" value="Unassembled WGS sequence"/>
</dbReference>
<dbReference type="PANTHER" id="PTHR23501">
    <property type="entry name" value="MAJOR FACILITATOR SUPERFAMILY"/>
    <property type="match status" value="1"/>
</dbReference>
<dbReference type="GO" id="GO:0022857">
    <property type="term" value="F:transmembrane transporter activity"/>
    <property type="evidence" value="ECO:0007669"/>
    <property type="project" value="InterPro"/>
</dbReference>
<feature type="transmembrane region" description="Helical" evidence="7">
    <location>
        <begin position="139"/>
        <end position="163"/>
    </location>
</feature>
<proteinExistence type="predicted"/>
<dbReference type="AlphaFoldDB" id="A0A2J6X8P0"/>
<reference evidence="9 10" key="1">
    <citation type="submission" date="2018-01" db="EMBL/GenBank/DDBJ databases">
        <title>Metagenomic assembled genomes from two thermal pools in the Uzon Caldera, Kamchatka, Russia.</title>
        <authorList>
            <person name="Wilkins L."/>
            <person name="Ettinger C."/>
        </authorList>
    </citation>
    <scope>NUCLEOTIDE SEQUENCE [LARGE SCALE GENOMIC DNA]</scope>
    <source>
        <strain evidence="9">ARK-10</strain>
    </source>
</reference>
<feature type="transmembrane region" description="Helical" evidence="7">
    <location>
        <begin position="273"/>
        <end position="296"/>
    </location>
</feature>
<evidence type="ECO:0000256" key="5">
    <source>
        <dbReference type="ARBA" id="ARBA00022989"/>
    </source>
</evidence>
<keyword evidence="3" id="KW-1003">Cell membrane</keyword>
<keyword evidence="5 7" id="KW-1133">Transmembrane helix</keyword>
<dbReference type="InterPro" id="IPR004638">
    <property type="entry name" value="EmrB-like"/>
</dbReference>
<dbReference type="Gene3D" id="1.20.1250.20">
    <property type="entry name" value="MFS general substrate transporter like domains"/>
    <property type="match status" value="1"/>
</dbReference>
<keyword evidence="2" id="KW-0813">Transport</keyword>
<feature type="transmembrane region" description="Helical" evidence="7">
    <location>
        <begin position="202"/>
        <end position="224"/>
    </location>
</feature>
<comment type="caution">
    <text evidence="9">The sequence shown here is derived from an EMBL/GenBank/DDBJ whole genome shotgun (WGS) entry which is preliminary data.</text>
</comment>
<evidence type="ECO:0000256" key="1">
    <source>
        <dbReference type="ARBA" id="ARBA00004651"/>
    </source>
</evidence>
<dbReference type="NCBIfam" id="TIGR00711">
    <property type="entry name" value="efflux_EmrB"/>
    <property type="match status" value="1"/>
</dbReference>
<protein>
    <recommendedName>
        <fullName evidence="8">Major facilitator superfamily (MFS) profile domain-containing protein</fullName>
    </recommendedName>
</protein>
<feature type="transmembrane region" description="Helical" evidence="7">
    <location>
        <begin position="487"/>
        <end position="509"/>
    </location>
</feature>
<sequence>MISLKDDTIKKRAFGAFLSVMVSYFIPSMLQASVGTAMPQILNDIGGMSMYWWVFDAFTLSMALVIPIFGKLSDIFGRKYLYITGLVIFIVASFFGGISHNIYWLIGASAAQGVGGGAILAIGPAIIGDYFPSKERGKYQGFVGGVLAVASVLGPLLSGYLVGTVGWRWVFFINIPIGLGAILMDFIFLSKTSPNTDKNATIDYRGITTLSVMLFSMLLGFTYVSIDNTWFERQTLALFFLSAIFFFIFYRVEHRQKNPVIDFKLFGNEVFSIFNILSFLTEFAMYGSFIYIPLFVEAVQGKTALNTGVILAPMMLSAILTSIISGIYFSKTGKYKLITITGIILMAYGLYRMSYLTPSSSDMTLYIDMIIVGLGMGLELSIPFSVLQGVVSKKELGVALSSERFFNSVGGVVGAAVIGTVVNTYYEDKISTLPKILNYVMPKEFLQWMNNPQLLMEKQRIISSSPIFARSTLESLLNEMTNWFSQAINNAFFIAFLVMASAAVVAIFLKRVKITN</sequence>
<evidence type="ECO:0000256" key="4">
    <source>
        <dbReference type="ARBA" id="ARBA00022692"/>
    </source>
</evidence>
<evidence type="ECO:0000256" key="6">
    <source>
        <dbReference type="ARBA" id="ARBA00023136"/>
    </source>
</evidence>
<feature type="transmembrane region" description="Helical" evidence="7">
    <location>
        <begin position="335"/>
        <end position="351"/>
    </location>
</feature>
<dbReference type="PROSITE" id="PS50850">
    <property type="entry name" value="MFS"/>
    <property type="match status" value="1"/>
</dbReference>
<keyword evidence="4 7" id="KW-0812">Transmembrane</keyword>
<comment type="subcellular location">
    <subcellularLocation>
        <location evidence="1">Cell membrane</location>
        <topology evidence="1">Multi-pass membrane protein</topology>
    </subcellularLocation>
</comment>
<feature type="transmembrane region" description="Helical" evidence="7">
    <location>
        <begin position="308"/>
        <end position="328"/>
    </location>
</feature>
<dbReference type="InterPro" id="IPR011701">
    <property type="entry name" value="MFS"/>
</dbReference>
<dbReference type="SUPFAM" id="SSF103473">
    <property type="entry name" value="MFS general substrate transporter"/>
    <property type="match status" value="1"/>
</dbReference>
<dbReference type="PANTHER" id="PTHR23501:SF197">
    <property type="entry name" value="COMD"/>
    <property type="match status" value="1"/>
</dbReference>
<name>A0A2J6X8P0_9BACT</name>
<dbReference type="InterPro" id="IPR036259">
    <property type="entry name" value="MFS_trans_sf"/>
</dbReference>
<evidence type="ECO:0000313" key="9">
    <source>
        <dbReference type="EMBL" id="PMP83612.1"/>
    </source>
</evidence>
<dbReference type="EMBL" id="PNIX01000087">
    <property type="protein sequence ID" value="PMP83612.1"/>
    <property type="molecule type" value="Genomic_DNA"/>
</dbReference>
<feature type="transmembrane region" description="Helical" evidence="7">
    <location>
        <begin position="80"/>
        <end position="98"/>
    </location>
</feature>
<feature type="transmembrane region" description="Helical" evidence="7">
    <location>
        <begin position="405"/>
        <end position="426"/>
    </location>
</feature>